<reference evidence="6 7" key="1">
    <citation type="submission" date="2016-11" db="EMBL/GenBank/DDBJ databases">
        <authorList>
            <person name="Jaros S."/>
            <person name="Januszkiewicz K."/>
            <person name="Wedrychowicz H."/>
        </authorList>
    </citation>
    <scope>NUCLEOTIDE SEQUENCE [LARGE SCALE GENOMIC DNA]</scope>
    <source>
        <strain evidence="6 7">DSM 10502</strain>
    </source>
</reference>
<dbReference type="PROSITE" id="PS50931">
    <property type="entry name" value="HTH_LYSR"/>
    <property type="match status" value="1"/>
</dbReference>
<evidence type="ECO:0000256" key="2">
    <source>
        <dbReference type="ARBA" id="ARBA00023015"/>
    </source>
</evidence>
<dbReference type="GO" id="GO:0003700">
    <property type="term" value="F:DNA-binding transcription factor activity"/>
    <property type="evidence" value="ECO:0007669"/>
    <property type="project" value="InterPro"/>
</dbReference>
<dbReference type="EMBL" id="FQUG01000016">
    <property type="protein sequence ID" value="SHF36383.1"/>
    <property type="molecule type" value="Genomic_DNA"/>
</dbReference>
<protein>
    <submittedName>
        <fullName evidence="6">DNA-binding transcriptional regulator, LysR family</fullName>
    </submittedName>
</protein>
<dbReference type="Pfam" id="PF00126">
    <property type="entry name" value="HTH_1"/>
    <property type="match status" value="1"/>
</dbReference>
<dbReference type="InterPro" id="IPR036390">
    <property type="entry name" value="WH_DNA-bd_sf"/>
</dbReference>
<dbReference type="AlphaFoldDB" id="A0A1M5B1N6"/>
<dbReference type="SUPFAM" id="SSF46785">
    <property type="entry name" value="Winged helix' DNA-binding domain"/>
    <property type="match status" value="1"/>
</dbReference>
<dbReference type="Gene3D" id="3.40.190.290">
    <property type="match status" value="1"/>
</dbReference>
<keyword evidence="2" id="KW-0805">Transcription regulation</keyword>
<feature type="domain" description="HTH lysR-type" evidence="5">
    <location>
        <begin position="1"/>
        <end position="58"/>
    </location>
</feature>
<accession>A0A1M5B1N6</accession>
<dbReference type="InterPro" id="IPR036388">
    <property type="entry name" value="WH-like_DNA-bd_sf"/>
</dbReference>
<evidence type="ECO:0000313" key="7">
    <source>
        <dbReference type="Proteomes" id="UP000184404"/>
    </source>
</evidence>
<dbReference type="PRINTS" id="PR00039">
    <property type="entry name" value="HTHLYSR"/>
</dbReference>
<evidence type="ECO:0000313" key="6">
    <source>
        <dbReference type="EMBL" id="SHF36383.1"/>
    </source>
</evidence>
<keyword evidence="7" id="KW-1185">Reference proteome</keyword>
<evidence type="ECO:0000256" key="4">
    <source>
        <dbReference type="ARBA" id="ARBA00023163"/>
    </source>
</evidence>
<comment type="similarity">
    <text evidence="1">Belongs to the LysR transcriptional regulatory family.</text>
</comment>
<sequence length="315" mass="36212">MELRQLQYFLSCARCGSLTTAAEELFTTQPHVSMVIRELEHEIGTRLFIRRSTGVELTEAGERVYGYALRALRNAELFASIGMEQREHTLRVATNNSSNMAVMLTAFYNEFTKNNKSENEAKELYMRFTECGIEKMIALLSAHEYDLGFLFVPDTKRSALSYLIDRHQLAFTPLLDTDLVLYVGINHPLASRTSVTAEEVAALSFIQLEDDFFTIEDLLAGDPAFRKKRLEIKRVIRTNSDHMMIRALDKTELCNLGSYWLKDVYRQYDFRRIPVEGMENRIAFGYLSRKGEPPDEDSAAFLKYLRHALELDTGE</sequence>
<evidence type="ECO:0000256" key="3">
    <source>
        <dbReference type="ARBA" id="ARBA00023125"/>
    </source>
</evidence>
<dbReference type="STRING" id="1123243.SAMN02745190_02491"/>
<dbReference type="GO" id="GO:0003677">
    <property type="term" value="F:DNA binding"/>
    <property type="evidence" value="ECO:0007669"/>
    <property type="project" value="UniProtKB-KW"/>
</dbReference>
<dbReference type="Proteomes" id="UP000184404">
    <property type="component" value="Unassembled WGS sequence"/>
</dbReference>
<dbReference type="Pfam" id="PF03466">
    <property type="entry name" value="LysR_substrate"/>
    <property type="match status" value="1"/>
</dbReference>
<evidence type="ECO:0000256" key="1">
    <source>
        <dbReference type="ARBA" id="ARBA00009437"/>
    </source>
</evidence>
<dbReference type="PANTHER" id="PTHR30346">
    <property type="entry name" value="TRANSCRIPTIONAL DUAL REGULATOR HCAR-RELATED"/>
    <property type="match status" value="1"/>
</dbReference>
<dbReference type="SUPFAM" id="SSF53850">
    <property type="entry name" value="Periplasmic binding protein-like II"/>
    <property type="match status" value="1"/>
</dbReference>
<proteinExistence type="inferred from homology"/>
<keyword evidence="3 6" id="KW-0238">DNA-binding</keyword>
<dbReference type="OrthoDB" id="9803735at2"/>
<organism evidence="6 7">
    <name type="scientific">Schwartzia succinivorans DSM 10502</name>
    <dbReference type="NCBI Taxonomy" id="1123243"/>
    <lineage>
        <taxon>Bacteria</taxon>
        <taxon>Bacillati</taxon>
        <taxon>Bacillota</taxon>
        <taxon>Negativicutes</taxon>
        <taxon>Selenomonadales</taxon>
        <taxon>Selenomonadaceae</taxon>
        <taxon>Schwartzia</taxon>
    </lineage>
</organism>
<dbReference type="CDD" id="cd05466">
    <property type="entry name" value="PBP2_LTTR_substrate"/>
    <property type="match status" value="1"/>
</dbReference>
<dbReference type="GO" id="GO:0032993">
    <property type="term" value="C:protein-DNA complex"/>
    <property type="evidence" value="ECO:0007669"/>
    <property type="project" value="TreeGrafter"/>
</dbReference>
<dbReference type="InterPro" id="IPR005119">
    <property type="entry name" value="LysR_subst-bd"/>
</dbReference>
<dbReference type="PANTHER" id="PTHR30346:SF9">
    <property type="entry name" value="LYSR FAMILY TRANSCRIPTIONAL REGULATOR"/>
    <property type="match status" value="1"/>
</dbReference>
<gene>
    <name evidence="6" type="ORF">SAMN02745190_02491</name>
</gene>
<dbReference type="Gene3D" id="1.10.10.10">
    <property type="entry name" value="Winged helix-like DNA-binding domain superfamily/Winged helix DNA-binding domain"/>
    <property type="match status" value="1"/>
</dbReference>
<dbReference type="FunFam" id="1.10.10.10:FF:000001">
    <property type="entry name" value="LysR family transcriptional regulator"/>
    <property type="match status" value="1"/>
</dbReference>
<dbReference type="InterPro" id="IPR000847">
    <property type="entry name" value="LysR_HTH_N"/>
</dbReference>
<dbReference type="RefSeq" id="WP_072936570.1">
    <property type="nucleotide sequence ID" value="NZ_FQUG01000016.1"/>
</dbReference>
<keyword evidence="4" id="KW-0804">Transcription</keyword>
<name>A0A1M5B1N6_9FIRM</name>
<evidence type="ECO:0000259" key="5">
    <source>
        <dbReference type="PROSITE" id="PS50931"/>
    </source>
</evidence>